<sequence>MVSASLLLGFRDGRRSTAGGLHRKLAGYASQRRGSEVWGVSGVWVKRPLKKGQGGTKGSLKYCNKREVEELKVKWGRYSERESCT</sequence>
<comment type="caution">
    <text evidence="1">The sequence shown here is derived from an EMBL/GenBank/DDBJ whole genome shotgun (WGS) entry which is preliminary data.</text>
</comment>
<dbReference type="Proteomes" id="UP000324222">
    <property type="component" value="Unassembled WGS sequence"/>
</dbReference>
<reference evidence="1 2" key="1">
    <citation type="submission" date="2019-05" db="EMBL/GenBank/DDBJ databases">
        <title>Another draft genome of Portunus trituberculatus and its Hox gene families provides insights of decapod evolution.</title>
        <authorList>
            <person name="Jeong J.-H."/>
            <person name="Song I."/>
            <person name="Kim S."/>
            <person name="Choi T."/>
            <person name="Kim D."/>
            <person name="Ryu S."/>
            <person name="Kim W."/>
        </authorList>
    </citation>
    <scope>NUCLEOTIDE SEQUENCE [LARGE SCALE GENOMIC DNA]</scope>
    <source>
        <tissue evidence="1">Muscle</tissue>
    </source>
</reference>
<protein>
    <submittedName>
        <fullName evidence="1">Uncharacterized protein</fullName>
    </submittedName>
</protein>
<keyword evidence="2" id="KW-1185">Reference proteome</keyword>
<proteinExistence type="predicted"/>
<gene>
    <name evidence="1" type="ORF">E2C01_065080</name>
</gene>
<evidence type="ECO:0000313" key="2">
    <source>
        <dbReference type="Proteomes" id="UP000324222"/>
    </source>
</evidence>
<name>A0A5B7HEQ4_PORTR</name>
<accession>A0A5B7HEQ4</accession>
<dbReference type="EMBL" id="VSRR010031769">
    <property type="protein sequence ID" value="MPC70820.1"/>
    <property type="molecule type" value="Genomic_DNA"/>
</dbReference>
<organism evidence="1 2">
    <name type="scientific">Portunus trituberculatus</name>
    <name type="common">Swimming crab</name>
    <name type="synonym">Neptunus trituberculatus</name>
    <dbReference type="NCBI Taxonomy" id="210409"/>
    <lineage>
        <taxon>Eukaryota</taxon>
        <taxon>Metazoa</taxon>
        <taxon>Ecdysozoa</taxon>
        <taxon>Arthropoda</taxon>
        <taxon>Crustacea</taxon>
        <taxon>Multicrustacea</taxon>
        <taxon>Malacostraca</taxon>
        <taxon>Eumalacostraca</taxon>
        <taxon>Eucarida</taxon>
        <taxon>Decapoda</taxon>
        <taxon>Pleocyemata</taxon>
        <taxon>Brachyura</taxon>
        <taxon>Eubrachyura</taxon>
        <taxon>Portunoidea</taxon>
        <taxon>Portunidae</taxon>
        <taxon>Portuninae</taxon>
        <taxon>Portunus</taxon>
    </lineage>
</organism>
<dbReference type="AlphaFoldDB" id="A0A5B7HEQ4"/>
<evidence type="ECO:0000313" key="1">
    <source>
        <dbReference type="EMBL" id="MPC70820.1"/>
    </source>
</evidence>